<proteinExistence type="predicted"/>
<dbReference type="EMBL" id="KZ678131">
    <property type="protein sequence ID" value="PSN70901.1"/>
    <property type="molecule type" value="Genomic_DNA"/>
</dbReference>
<dbReference type="OrthoDB" id="3776352at2759"/>
<keyword evidence="3" id="KW-1185">Reference proteome</keyword>
<protein>
    <submittedName>
        <fullName evidence="2">Uncharacterized protein</fullName>
    </submittedName>
</protein>
<reference evidence="2 3" key="1">
    <citation type="journal article" date="2018" name="Front. Microbiol.">
        <title>Genome-Wide Analysis of Corynespora cassiicola Leaf Fall Disease Putative Effectors.</title>
        <authorList>
            <person name="Lopez D."/>
            <person name="Ribeiro S."/>
            <person name="Label P."/>
            <person name="Fumanal B."/>
            <person name="Venisse J.S."/>
            <person name="Kohler A."/>
            <person name="de Oliveira R.R."/>
            <person name="Labutti K."/>
            <person name="Lipzen A."/>
            <person name="Lail K."/>
            <person name="Bauer D."/>
            <person name="Ohm R.A."/>
            <person name="Barry K.W."/>
            <person name="Spatafora J."/>
            <person name="Grigoriev I.V."/>
            <person name="Martin F.M."/>
            <person name="Pujade-Renaud V."/>
        </authorList>
    </citation>
    <scope>NUCLEOTIDE SEQUENCE [LARGE SCALE GENOMIC DNA]</scope>
    <source>
        <strain evidence="2 3">Philippines</strain>
    </source>
</reference>
<accession>A0A2T2NZQ4</accession>
<keyword evidence="1" id="KW-1133">Transmembrane helix</keyword>
<keyword evidence="1" id="KW-0472">Membrane</keyword>
<dbReference type="Proteomes" id="UP000240883">
    <property type="component" value="Unassembled WGS sequence"/>
</dbReference>
<evidence type="ECO:0000313" key="3">
    <source>
        <dbReference type="Proteomes" id="UP000240883"/>
    </source>
</evidence>
<feature type="transmembrane region" description="Helical" evidence="1">
    <location>
        <begin position="21"/>
        <end position="47"/>
    </location>
</feature>
<evidence type="ECO:0000256" key="1">
    <source>
        <dbReference type="SAM" id="Phobius"/>
    </source>
</evidence>
<gene>
    <name evidence="2" type="ORF">BS50DRAFT_486767</name>
</gene>
<name>A0A2T2NZQ4_CORCC</name>
<dbReference type="AlphaFoldDB" id="A0A2T2NZQ4"/>
<organism evidence="2 3">
    <name type="scientific">Corynespora cassiicola Philippines</name>
    <dbReference type="NCBI Taxonomy" id="1448308"/>
    <lineage>
        <taxon>Eukaryota</taxon>
        <taxon>Fungi</taxon>
        <taxon>Dikarya</taxon>
        <taxon>Ascomycota</taxon>
        <taxon>Pezizomycotina</taxon>
        <taxon>Dothideomycetes</taxon>
        <taxon>Pleosporomycetidae</taxon>
        <taxon>Pleosporales</taxon>
        <taxon>Corynesporascaceae</taxon>
        <taxon>Corynespora</taxon>
    </lineage>
</organism>
<evidence type="ECO:0000313" key="2">
    <source>
        <dbReference type="EMBL" id="PSN70901.1"/>
    </source>
</evidence>
<keyword evidence="1" id="KW-0812">Transmembrane</keyword>
<sequence length="78" mass="9642">MAHRDPYRIFQFVMRRYRVQAFMTLAYHFFLPSYMLLDVFLVLFILVTNYINRRQAFPNQLIIQGMRIIADERRMLLH</sequence>